<accession>A0A1G7V9W7</accession>
<gene>
    <name evidence="1" type="ORF">SAMN04487996_12012</name>
</gene>
<reference evidence="2" key="1">
    <citation type="submission" date="2016-10" db="EMBL/GenBank/DDBJ databases">
        <authorList>
            <person name="Varghese N."/>
            <person name="Submissions S."/>
        </authorList>
    </citation>
    <scope>NUCLEOTIDE SEQUENCE [LARGE SCALE GENOMIC DNA]</scope>
    <source>
        <strain evidence="2">DSM 25329</strain>
    </source>
</reference>
<keyword evidence="2" id="KW-1185">Reference proteome</keyword>
<sequence>MTAELRRKESQQFEVGKLITRFNKNVALLQRYFTVTSYEYVQKRRKLT</sequence>
<dbReference type="EMBL" id="FNAN01000020">
    <property type="protein sequence ID" value="SDG56553.1"/>
    <property type="molecule type" value="Genomic_DNA"/>
</dbReference>
<evidence type="ECO:0000313" key="2">
    <source>
        <dbReference type="Proteomes" id="UP000198748"/>
    </source>
</evidence>
<protein>
    <submittedName>
        <fullName evidence="1">Uncharacterized protein</fullName>
    </submittedName>
</protein>
<proteinExistence type="predicted"/>
<dbReference type="Proteomes" id="UP000198748">
    <property type="component" value="Unassembled WGS sequence"/>
</dbReference>
<dbReference type="AlphaFoldDB" id="A0A1G7V9W7"/>
<organism evidence="1 2">
    <name type="scientific">Dyadobacter soli</name>
    <dbReference type="NCBI Taxonomy" id="659014"/>
    <lineage>
        <taxon>Bacteria</taxon>
        <taxon>Pseudomonadati</taxon>
        <taxon>Bacteroidota</taxon>
        <taxon>Cytophagia</taxon>
        <taxon>Cytophagales</taxon>
        <taxon>Spirosomataceae</taxon>
        <taxon>Dyadobacter</taxon>
    </lineage>
</organism>
<evidence type="ECO:0000313" key="1">
    <source>
        <dbReference type="EMBL" id="SDG56553.1"/>
    </source>
</evidence>
<name>A0A1G7V9W7_9BACT</name>